<dbReference type="STRING" id="1203554.HMPREF1476_00552"/>
<feature type="signal peptide" evidence="1">
    <location>
        <begin position="1"/>
        <end position="23"/>
    </location>
</feature>
<evidence type="ECO:0000313" key="3">
    <source>
        <dbReference type="Proteomes" id="UP000014400"/>
    </source>
</evidence>
<gene>
    <name evidence="2" type="ORF">HMPREF1476_00552</name>
</gene>
<keyword evidence="3" id="KW-1185">Reference proteome</keyword>
<feature type="chain" id="PRO_5004506318" evidence="1">
    <location>
        <begin position="24"/>
        <end position="58"/>
    </location>
</feature>
<keyword evidence="1" id="KW-0732">Signal</keyword>
<organism evidence="2 3">
    <name type="scientific">Sutterella wadsworthensis HGA0223</name>
    <dbReference type="NCBI Taxonomy" id="1203554"/>
    <lineage>
        <taxon>Bacteria</taxon>
        <taxon>Pseudomonadati</taxon>
        <taxon>Pseudomonadota</taxon>
        <taxon>Betaproteobacteria</taxon>
        <taxon>Burkholderiales</taxon>
        <taxon>Sutterellaceae</taxon>
        <taxon>Sutterella</taxon>
    </lineage>
</organism>
<sequence length="58" mass="6203">MILQQAVTLLCLCAIGLASPSWAAFPGQKLRVSIDASVIPNDVSEETLHLLEQVLAEV</sequence>
<dbReference type="Proteomes" id="UP000014400">
    <property type="component" value="Unassembled WGS sequence"/>
</dbReference>
<comment type="caution">
    <text evidence="2">The sequence shown here is derived from an EMBL/GenBank/DDBJ whole genome shotgun (WGS) entry which is preliminary data.</text>
</comment>
<proteinExistence type="predicted"/>
<dbReference type="AlphaFoldDB" id="S3BKA8"/>
<accession>S3BKA8</accession>
<dbReference type="HOGENOM" id="CLU_2977606_0_0_4"/>
<evidence type="ECO:0000313" key="2">
    <source>
        <dbReference type="EMBL" id="EPE00772.1"/>
    </source>
</evidence>
<name>S3BKA8_9BURK</name>
<reference evidence="2 3" key="1">
    <citation type="submission" date="2013-04" db="EMBL/GenBank/DDBJ databases">
        <title>The Genome Sequence of Sutterella wadsworthensis HGA0223.</title>
        <authorList>
            <consortium name="The Broad Institute Genomics Platform"/>
            <person name="Earl A."/>
            <person name="Ward D."/>
            <person name="Feldgarden M."/>
            <person name="Gevers D."/>
            <person name="Schmidt T.M."/>
            <person name="Dover J."/>
            <person name="Dai D."/>
            <person name="Walker B."/>
            <person name="Young S."/>
            <person name="Zeng Q."/>
            <person name="Gargeya S."/>
            <person name="Fitzgerald M."/>
            <person name="Haas B."/>
            <person name="Abouelleil A."/>
            <person name="Allen A.W."/>
            <person name="Alvarado L."/>
            <person name="Arachchi H.M."/>
            <person name="Berlin A.M."/>
            <person name="Chapman S.B."/>
            <person name="Gainer-Dewar J."/>
            <person name="Goldberg J."/>
            <person name="Griggs A."/>
            <person name="Gujja S."/>
            <person name="Hansen M."/>
            <person name="Howarth C."/>
            <person name="Imamovic A."/>
            <person name="Ireland A."/>
            <person name="Larimer J."/>
            <person name="McCowan C."/>
            <person name="Murphy C."/>
            <person name="Pearson M."/>
            <person name="Poon T.W."/>
            <person name="Priest M."/>
            <person name="Roberts A."/>
            <person name="Saif S."/>
            <person name="Shea T."/>
            <person name="Sisk P."/>
            <person name="Sykes S."/>
            <person name="Wortman J."/>
            <person name="Nusbaum C."/>
            <person name="Birren B."/>
        </authorList>
    </citation>
    <scope>NUCLEOTIDE SEQUENCE [LARGE SCALE GENOMIC DNA]</scope>
    <source>
        <strain evidence="2 3">HGA0223</strain>
    </source>
</reference>
<protein>
    <submittedName>
        <fullName evidence="2">Uncharacterized protein</fullName>
    </submittedName>
</protein>
<evidence type="ECO:0000256" key="1">
    <source>
        <dbReference type="SAM" id="SignalP"/>
    </source>
</evidence>
<dbReference type="EMBL" id="ATCF01000010">
    <property type="protein sequence ID" value="EPE00772.1"/>
    <property type="molecule type" value="Genomic_DNA"/>
</dbReference>